<dbReference type="PANTHER" id="PTHR36449">
    <property type="entry name" value="ACETYLTRANSFERASE-RELATED"/>
    <property type="match status" value="1"/>
</dbReference>
<evidence type="ECO:0000313" key="7">
    <source>
        <dbReference type="EMBL" id="PAX07120.1"/>
    </source>
</evidence>
<sequence>MTGASSGPLRIEKLTPTHPLDAFECGAPALDRFLIRHALQSQRAGASRTYLALQGERVVGYRSLAVGEAAYEDAAERPTKGMARHPIPIMLLARLAVAQDQQGQGIGAGLLKDALLRTLQAASIAGIRALVVHAKDDAARAFYERYDFAPSPTDPFHLYLLLRDVRALLTS</sequence>
<dbReference type="InterPro" id="IPR016181">
    <property type="entry name" value="Acyl_CoA_acyltransferase"/>
</dbReference>
<evidence type="ECO:0000256" key="3">
    <source>
        <dbReference type="ARBA" id="ARBA00022679"/>
    </source>
</evidence>
<feature type="domain" description="N-acetyltransferase" evidence="6">
    <location>
        <begin position="9"/>
        <end position="166"/>
    </location>
</feature>
<dbReference type="Proteomes" id="UP000218151">
    <property type="component" value="Unassembled WGS sequence"/>
</dbReference>
<gene>
    <name evidence="7" type="ORF">CKY28_13835</name>
</gene>
<organism evidence="7 8">
    <name type="scientific">Sphingomonas lenta</name>
    <dbReference type="NCBI Taxonomy" id="1141887"/>
    <lineage>
        <taxon>Bacteria</taxon>
        <taxon>Pseudomonadati</taxon>
        <taxon>Pseudomonadota</taxon>
        <taxon>Alphaproteobacteria</taxon>
        <taxon>Sphingomonadales</taxon>
        <taxon>Sphingomonadaceae</taxon>
        <taxon>Sphingomonas</taxon>
    </lineage>
</organism>
<protein>
    <submittedName>
        <fullName evidence="7">GNAT family N-acetyltransferase</fullName>
    </submittedName>
</protein>
<dbReference type="EMBL" id="NSLI01000004">
    <property type="protein sequence ID" value="PAX07120.1"/>
    <property type="molecule type" value="Genomic_DNA"/>
</dbReference>
<evidence type="ECO:0000259" key="6">
    <source>
        <dbReference type="PROSITE" id="PS51186"/>
    </source>
</evidence>
<proteinExistence type="predicted"/>
<evidence type="ECO:0000313" key="8">
    <source>
        <dbReference type="Proteomes" id="UP000218151"/>
    </source>
</evidence>
<evidence type="ECO:0000256" key="5">
    <source>
        <dbReference type="ARBA" id="ARBA00049880"/>
    </source>
</evidence>
<dbReference type="RefSeq" id="WP_095998944.1">
    <property type="nucleotide sequence ID" value="NZ_NSLI01000004.1"/>
</dbReference>
<dbReference type="Pfam" id="PF13508">
    <property type="entry name" value="Acetyltransf_7"/>
    <property type="match status" value="1"/>
</dbReference>
<accession>A0A2A2SD45</accession>
<dbReference type="OrthoDB" id="9793394at2"/>
<dbReference type="Gene3D" id="3.40.630.30">
    <property type="match status" value="1"/>
</dbReference>
<evidence type="ECO:0000256" key="4">
    <source>
        <dbReference type="ARBA" id="ARBA00023315"/>
    </source>
</evidence>
<dbReference type="InterPro" id="IPR000182">
    <property type="entry name" value="GNAT_dom"/>
</dbReference>
<keyword evidence="4" id="KW-0012">Acyltransferase</keyword>
<keyword evidence="8" id="KW-1185">Reference proteome</keyword>
<dbReference type="PANTHER" id="PTHR36449:SF1">
    <property type="entry name" value="ACETYLTRANSFERASE"/>
    <property type="match status" value="1"/>
</dbReference>
<comment type="caution">
    <text evidence="7">The sequence shown here is derived from an EMBL/GenBank/DDBJ whole genome shotgun (WGS) entry which is preliminary data.</text>
</comment>
<dbReference type="AlphaFoldDB" id="A0A2A2SD45"/>
<evidence type="ECO:0000256" key="1">
    <source>
        <dbReference type="ARBA" id="ARBA00022491"/>
    </source>
</evidence>
<name>A0A2A2SD45_9SPHN</name>
<keyword evidence="1" id="KW-0678">Repressor</keyword>
<dbReference type="PROSITE" id="PS51186">
    <property type="entry name" value="GNAT"/>
    <property type="match status" value="1"/>
</dbReference>
<evidence type="ECO:0000256" key="2">
    <source>
        <dbReference type="ARBA" id="ARBA00022649"/>
    </source>
</evidence>
<dbReference type="SUPFAM" id="SSF55729">
    <property type="entry name" value="Acyl-CoA N-acyltransferases (Nat)"/>
    <property type="match status" value="1"/>
</dbReference>
<comment type="catalytic activity">
    <reaction evidence="5">
        <text>glycyl-tRNA(Gly) + acetyl-CoA = N-acetylglycyl-tRNA(Gly) + CoA + H(+)</text>
        <dbReference type="Rhea" id="RHEA:81867"/>
        <dbReference type="Rhea" id="RHEA-COMP:9683"/>
        <dbReference type="Rhea" id="RHEA-COMP:19766"/>
        <dbReference type="ChEBI" id="CHEBI:15378"/>
        <dbReference type="ChEBI" id="CHEBI:57287"/>
        <dbReference type="ChEBI" id="CHEBI:57288"/>
        <dbReference type="ChEBI" id="CHEBI:78522"/>
        <dbReference type="ChEBI" id="CHEBI:232036"/>
    </reaction>
</comment>
<keyword evidence="3 7" id="KW-0808">Transferase</keyword>
<reference evidence="8" key="1">
    <citation type="submission" date="2017-09" db="EMBL/GenBank/DDBJ databases">
        <authorList>
            <person name="Feng G."/>
            <person name="Zhu H."/>
        </authorList>
    </citation>
    <scope>NUCLEOTIDE SEQUENCE [LARGE SCALE GENOMIC DNA]</scope>
    <source>
        <strain evidence="8">1PNM-20</strain>
    </source>
</reference>
<keyword evidence="2" id="KW-1277">Toxin-antitoxin system</keyword>
<dbReference type="GO" id="GO:0016747">
    <property type="term" value="F:acyltransferase activity, transferring groups other than amino-acyl groups"/>
    <property type="evidence" value="ECO:0007669"/>
    <property type="project" value="InterPro"/>
</dbReference>